<dbReference type="SUPFAM" id="SSF50249">
    <property type="entry name" value="Nucleic acid-binding proteins"/>
    <property type="match status" value="1"/>
</dbReference>
<keyword evidence="5" id="KW-0694">RNA-binding</keyword>
<proteinExistence type="predicted"/>
<dbReference type="InterPro" id="IPR004659">
    <property type="entry name" value="RNase_E/G"/>
</dbReference>
<evidence type="ECO:0000256" key="4">
    <source>
        <dbReference type="ARBA" id="ARBA00022842"/>
    </source>
</evidence>
<organism evidence="7">
    <name type="scientific">mine drainage metagenome</name>
    <dbReference type="NCBI Taxonomy" id="410659"/>
    <lineage>
        <taxon>unclassified sequences</taxon>
        <taxon>metagenomes</taxon>
        <taxon>ecological metagenomes</taxon>
    </lineage>
</organism>
<evidence type="ECO:0000256" key="3">
    <source>
        <dbReference type="ARBA" id="ARBA00022801"/>
    </source>
</evidence>
<evidence type="ECO:0000256" key="5">
    <source>
        <dbReference type="ARBA" id="ARBA00022884"/>
    </source>
</evidence>
<dbReference type="PANTHER" id="PTHR30001">
    <property type="entry name" value="RIBONUCLEASE"/>
    <property type="match status" value="1"/>
</dbReference>
<dbReference type="CDD" id="cd04453">
    <property type="entry name" value="S1_RNase_E"/>
    <property type="match status" value="1"/>
</dbReference>
<dbReference type="PANTHER" id="PTHR30001:SF0">
    <property type="entry name" value="RIBONUCLEASE G"/>
    <property type="match status" value="1"/>
</dbReference>
<dbReference type="GO" id="GO:0006364">
    <property type="term" value="P:rRNA processing"/>
    <property type="evidence" value="ECO:0007669"/>
    <property type="project" value="TreeGrafter"/>
</dbReference>
<evidence type="ECO:0000313" key="7">
    <source>
        <dbReference type="EMBL" id="OIR12105.1"/>
    </source>
</evidence>
<keyword evidence="4" id="KW-0460">Magnesium</keyword>
<feature type="domain" description="RNA-binding protein AU-1/Ribonuclease E/G" evidence="6">
    <location>
        <begin position="144"/>
        <end position="413"/>
    </location>
</feature>
<dbReference type="GO" id="GO:0046872">
    <property type="term" value="F:metal ion binding"/>
    <property type="evidence" value="ECO:0007669"/>
    <property type="project" value="UniProtKB-KW"/>
</dbReference>
<evidence type="ECO:0000259" key="6">
    <source>
        <dbReference type="Pfam" id="PF10150"/>
    </source>
</evidence>
<dbReference type="Pfam" id="PF10150">
    <property type="entry name" value="RNase_E_G"/>
    <property type="match status" value="1"/>
</dbReference>
<sequence length="516" mass="58495">MNKELIINAAPSGVEIALLEDKKLVELHNEKTDANFAVGDLYLGKVKKLIPGLNAAFIDVGFEKDAFLHYTDLSPFAKSILKFTQLAMADQNENSFDFAKFTIEPEIVKTGKINEVLNGKPNVLVQILKEPIAAKGPRLSCELSLPGRFVVLTPFNEIVAVSKKIHSSEERKRLHKIVEAIRPKNFGVIVRTAAEGKSTSELHQDLLTLIETWKNIQKNLKGAQAPAKILSEQDKTTSILRDLLTEDFNKIVINDKNIYNDTKSYIQRIAPEKSEIISFYNNGAPLFDQFGITKQVKSSFGKTVNLPSGAYLIIEHTEALHVIDVNSGYKSVSNNQEENALQTNLEAAEEIARQLRLRDIGGIIVIDFIDMKLPDNKRSLQEAMEEFMKTDRAKHSVLPISKFGLMQITRQRMRPEVNITTTEVCPSCGGTGKVSSTLLLEDEIEKRLHYLITHSHQSLTLHVHPIVYSHLTKGWFSSIIKKWKRKYKIKLKVKANTNYHLIEFHFYDHHEEEIKF</sequence>
<comment type="cofactor">
    <cofactor evidence="1">
        <name>Mg(2+)</name>
        <dbReference type="ChEBI" id="CHEBI:18420"/>
    </cofactor>
</comment>
<gene>
    <name evidence="7" type="primary">rng_3</name>
    <name evidence="7" type="ORF">GALL_63560</name>
</gene>
<dbReference type="GO" id="GO:0004540">
    <property type="term" value="F:RNA nuclease activity"/>
    <property type="evidence" value="ECO:0007669"/>
    <property type="project" value="InterPro"/>
</dbReference>
<dbReference type="EMBL" id="MLJW01000018">
    <property type="protein sequence ID" value="OIR12105.1"/>
    <property type="molecule type" value="Genomic_DNA"/>
</dbReference>
<comment type="caution">
    <text evidence="7">The sequence shown here is derived from an EMBL/GenBank/DDBJ whole genome shotgun (WGS) entry which is preliminary data.</text>
</comment>
<dbReference type="GO" id="GO:0003723">
    <property type="term" value="F:RNA binding"/>
    <property type="evidence" value="ECO:0007669"/>
    <property type="project" value="UniProtKB-KW"/>
</dbReference>
<name>A0A1J5SUB2_9ZZZZ</name>
<evidence type="ECO:0000256" key="1">
    <source>
        <dbReference type="ARBA" id="ARBA00001946"/>
    </source>
</evidence>
<dbReference type="NCBIfam" id="TIGR00757">
    <property type="entry name" value="RNaseEG"/>
    <property type="match status" value="1"/>
</dbReference>
<dbReference type="GO" id="GO:0016787">
    <property type="term" value="F:hydrolase activity"/>
    <property type="evidence" value="ECO:0007669"/>
    <property type="project" value="UniProtKB-KW"/>
</dbReference>
<evidence type="ECO:0000256" key="2">
    <source>
        <dbReference type="ARBA" id="ARBA00022723"/>
    </source>
</evidence>
<accession>A0A1J5SUB2</accession>
<dbReference type="EC" id="3.1.26.-" evidence="7"/>
<dbReference type="InterPro" id="IPR012340">
    <property type="entry name" value="NA-bd_OB-fold"/>
</dbReference>
<reference evidence="7" key="1">
    <citation type="submission" date="2016-10" db="EMBL/GenBank/DDBJ databases">
        <title>Sequence of Gallionella enrichment culture.</title>
        <authorList>
            <person name="Poehlein A."/>
            <person name="Muehling M."/>
            <person name="Daniel R."/>
        </authorList>
    </citation>
    <scope>NUCLEOTIDE SEQUENCE</scope>
</reference>
<dbReference type="InterPro" id="IPR019307">
    <property type="entry name" value="RNA-bd_AU-1/RNase_E/G"/>
</dbReference>
<dbReference type="Gene3D" id="3.40.1260.20">
    <property type="entry name" value="Ribonuclease E, catalytic domain"/>
    <property type="match status" value="1"/>
</dbReference>
<keyword evidence="2" id="KW-0479">Metal-binding</keyword>
<dbReference type="AlphaFoldDB" id="A0A1J5SUB2"/>
<keyword evidence="3 7" id="KW-0378">Hydrolase</keyword>
<dbReference type="GO" id="GO:0005737">
    <property type="term" value="C:cytoplasm"/>
    <property type="evidence" value="ECO:0007669"/>
    <property type="project" value="TreeGrafter"/>
</dbReference>
<protein>
    <submittedName>
        <fullName evidence="7">Ribonuclease G</fullName>
        <ecNumber evidence="7">3.1.26.-</ecNumber>
    </submittedName>
</protein>
<dbReference type="Gene3D" id="2.40.50.140">
    <property type="entry name" value="Nucleic acid-binding proteins"/>
    <property type="match status" value="1"/>
</dbReference>